<organism evidence="2 3">
    <name type="scientific">Streptomyces roseochromogenus subsp. oscitans DS 12.976</name>
    <dbReference type="NCBI Taxonomy" id="1352936"/>
    <lineage>
        <taxon>Bacteria</taxon>
        <taxon>Bacillati</taxon>
        <taxon>Actinomycetota</taxon>
        <taxon>Actinomycetes</taxon>
        <taxon>Kitasatosporales</taxon>
        <taxon>Streptomycetaceae</taxon>
        <taxon>Streptomyces</taxon>
    </lineage>
</organism>
<evidence type="ECO:0000313" key="2">
    <source>
        <dbReference type="EMBL" id="EST27915.1"/>
    </source>
</evidence>
<feature type="domain" description="DUF397" evidence="1">
    <location>
        <begin position="12"/>
        <end position="66"/>
    </location>
</feature>
<dbReference type="STRING" id="1352936.M878_23855"/>
<reference evidence="2 3" key="1">
    <citation type="journal article" date="2014" name="Genome Announc.">
        <title>Draft Genome Sequence of Streptomyces roseochromogenes subsp. oscitans DS 12.976, Producer of the Aminocoumarin Antibiotic Clorobiocin.</title>
        <authorList>
            <person name="Ruckert C."/>
            <person name="Kalinowski J."/>
            <person name="Heide L."/>
            <person name="Apel A.K."/>
        </authorList>
    </citation>
    <scope>NUCLEOTIDE SEQUENCE [LARGE SCALE GENOMIC DNA]</scope>
    <source>
        <strain evidence="2 3">DS 12.976</strain>
    </source>
</reference>
<evidence type="ECO:0000259" key="1">
    <source>
        <dbReference type="Pfam" id="PF04149"/>
    </source>
</evidence>
<dbReference type="EMBL" id="AWQX01000204">
    <property type="protein sequence ID" value="EST27915.1"/>
    <property type="molecule type" value="Genomic_DNA"/>
</dbReference>
<dbReference type="InterPro" id="IPR007278">
    <property type="entry name" value="DUF397"/>
</dbReference>
<dbReference type="PATRIC" id="fig|1352936.5.peg.4972"/>
<dbReference type="AlphaFoldDB" id="V6K6W1"/>
<dbReference type="Proteomes" id="UP000017984">
    <property type="component" value="Chromosome"/>
</dbReference>
<name>V6K6W1_STRRC</name>
<keyword evidence="3" id="KW-1185">Reference proteome</keyword>
<protein>
    <recommendedName>
        <fullName evidence="1">DUF397 domain-containing protein</fullName>
    </recommendedName>
</protein>
<accession>V6K6W1</accession>
<dbReference type="Pfam" id="PF04149">
    <property type="entry name" value="DUF397"/>
    <property type="match status" value="1"/>
</dbReference>
<evidence type="ECO:0000313" key="3">
    <source>
        <dbReference type="Proteomes" id="UP000017984"/>
    </source>
</evidence>
<gene>
    <name evidence="2" type="ORF">M878_23855</name>
</gene>
<dbReference type="HOGENOM" id="CLU_131550_2_0_11"/>
<sequence>MRNIPDYDLSAATWYKSSYSGGGGDDCLEVTRDFPALVPVRDSKTPQGPKLVFRPEAWSAFVENLRNVGA</sequence>
<comment type="caution">
    <text evidence="2">The sequence shown here is derived from an EMBL/GenBank/DDBJ whole genome shotgun (WGS) entry which is preliminary data.</text>
</comment>
<dbReference type="RefSeq" id="WP_023549339.1">
    <property type="nucleotide sequence ID" value="NZ_CM002285.1"/>
</dbReference>
<proteinExistence type="predicted"/>
<dbReference type="OrthoDB" id="4570646at2"/>